<gene>
    <name evidence="1" type="ORF">PN645_15940</name>
</gene>
<organism evidence="1 2">
    <name type="scientific">Odoribacter splanchnicus</name>
    <dbReference type="NCBI Taxonomy" id="28118"/>
    <lineage>
        <taxon>Bacteria</taxon>
        <taxon>Pseudomonadati</taxon>
        <taxon>Bacteroidota</taxon>
        <taxon>Bacteroidia</taxon>
        <taxon>Bacteroidales</taxon>
        <taxon>Odoribacteraceae</taxon>
        <taxon>Odoribacter</taxon>
    </lineage>
</organism>
<evidence type="ECO:0000313" key="1">
    <source>
        <dbReference type="EMBL" id="MDB9224475.1"/>
    </source>
</evidence>
<accession>A0AAW6FLY6</accession>
<name>A0AAW6FLY6_9BACT</name>
<protein>
    <recommendedName>
        <fullName evidence="3">Helicase ATP-binding domain-containing protein</fullName>
    </recommendedName>
</protein>
<dbReference type="SUPFAM" id="SSF52540">
    <property type="entry name" value="P-loop containing nucleoside triphosphate hydrolases"/>
    <property type="match status" value="1"/>
</dbReference>
<comment type="caution">
    <text evidence="1">The sequence shown here is derived from an EMBL/GenBank/DDBJ whole genome shotgun (WGS) entry which is preliminary data.</text>
</comment>
<evidence type="ECO:0000313" key="2">
    <source>
        <dbReference type="Proteomes" id="UP001212263"/>
    </source>
</evidence>
<evidence type="ECO:0008006" key="3">
    <source>
        <dbReference type="Google" id="ProtNLM"/>
    </source>
</evidence>
<dbReference type="InterPro" id="IPR027417">
    <property type="entry name" value="P-loop_NTPase"/>
</dbReference>
<reference evidence="1" key="1">
    <citation type="submission" date="2023-01" db="EMBL/GenBank/DDBJ databases">
        <title>Human gut microbiome strain richness.</title>
        <authorList>
            <person name="Chen-Liaw A."/>
        </authorList>
    </citation>
    <scope>NUCLEOTIDE SEQUENCE</scope>
    <source>
        <strain evidence="1">RTP21484st1_B7_RTP21484_190118</strain>
    </source>
</reference>
<dbReference type="Proteomes" id="UP001212263">
    <property type="component" value="Unassembled WGS sequence"/>
</dbReference>
<dbReference type="RefSeq" id="WP_272055099.1">
    <property type="nucleotide sequence ID" value="NZ_JAQMRB010000050.1"/>
</dbReference>
<sequence>MEKNIIKAPQGTNYLSDIISELPVNCLFNKGKTGCGGTELVLRGTKNAIIAVPYISLIQNKLDANSEHGDRRDEILGFYGEVDETEVRAYLSTHSLKKIIVTYDSLPKLVRIIGEVEGDGEKGFNDYFLLVDEWHCLFKYYAFRNEAIRNMLPVAKKFKEVTYMTATPVDPEYTLEELKDLPVTEVQWEDKTNLEVKICESNIPIGAFFKFAGVISKKYPEVNFHVFLNSVSMITSLLKELNFHSDNVKIVCSQNNDKSNLKKLQEVNPDYVIAQPDSPAKKLNLYTSTAFEGCDIHDPNGLNIIISAAYKEQTMLDITTTVPQICGRIRDSRFKNKLFYFYSPQQKNEVSLDTYKKQSLKEFEEEQDFILDLNKLQPRHRDRVIQLVLYKKGCNSNIPYLYKDEEGNLRLDKNYLMFELYKFHVTNEVFTSLSNIKAEFEKNGNIVLKCNLQPLTRVASEKLQENVKAKVSYKDLFEEYHSTRQSFVSLELFVDPSGKMNLQENSARTIIEQERPFVKQAYEELGIDTIRTLEYNRQKIEKELIRRQNIPNEMKVMQLFKQKITFGKQYSVKELNEILQKISNDYSLPKLPASKIDTYFMCENTSPKINGTTTKCKTIIKEKIMLLD</sequence>
<dbReference type="AlphaFoldDB" id="A0AAW6FLY6"/>
<dbReference type="EMBL" id="JAQMRD010000025">
    <property type="protein sequence ID" value="MDB9224475.1"/>
    <property type="molecule type" value="Genomic_DNA"/>
</dbReference>
<proteinExistence type="predicted"/>